<keyword evidence="3" id="KW-1005">Bacterial flagellum biogenesis</keyword>
<comment type="subcellular location">
    <subcellularLocation>
        <location evidence="1">Cytoplasm</location>
    </subcellularLocation>
</comment>
<dbReference type="Pfam" id="PF05400">
    <property type="entry name" value="FliT"/>
    <property type="match status" value="1"/>
</dbReference>
<dbReference type="Gene3D" id="1.20.58.380">
    <property type="entry name" value="Flagellar protein flit"/>
    <property type="match status" value="1"/>
</dbReference>
<dbReference type="AlphaFoldDB" id="A0A0F9SGD3"/>
<dbReference type="InterPro" id="IPR008622">
    <property type="entry name" value="FliT"/>
</dbReference>
<evidence type="ECO:0000256" key="1">
    <source>
        <dbReference type="ARBA" id="ARBA00004496"/>
    </source>
</evidence>
<evidence type="ECO:0000256" key="3">
    <source>
        <dbReference type="ARBA" id="ARBA00022795"/>
    </source>
</evidence>
<comment type="caution">
    <text evidence="5">The sequence shown here is derived from an EMBL/GenBank/DDBJ whole genome shotgun (WGS) entry which is preliminary data.</text>
</comment>
<evidence type="ECO:0000313" key="5">
    <source>
        <dbReference type="EMBL" id="KKN28418.1"/>
    </source>
</evidence>
<evidence type="ECO:0008006" key="6">
    <source>
        <dbReference type="Google" id="ProtNLM"/>
    </source>
</evidence>
<dbReference type="EMBL" id="LAZR01002566">
    <property type="protein sequence ID" value="KKN28418.1"/>
    <property type="molecule type" value="Genomic_DNA"/>
</dbReference>
<keyword evidence="4" id="KW-0143">Chaperone</keyword>
<accession>A0A0F9SGD3</accession>
<organism evidence="5">
    <name type="scientific">marine sediment metagenome</name>
    <dbReference type="NCBI Taxonomy" id="412755"/>
    <lineage>
        <taxon>unclassified sequences</taxon>
        <taxon>metagenomes</taxon>
        <taxon>ecological metagenomes</taxon>
    </lineage>
</organism>
<protein>
    <recommendedName>
        <fullName evidence="6">Flagellar protein FliT</fullName>
    </recommendedName>
</protein>
<gene>
    <name evidence="5" type="ORF">LCGC14_0854520</name>
</gene>
<evidence type="ECO:0000256" key="4">
    <source>
        <dbReference type="ARBA" id="ARBA00023186"/>
    </source>
</evidence>
<evidence type="ECO:0000256" key="2">
    <source>
        <dbReference type="ARBA" id="ARBA00022490"/>
    </source>
</evidence>
<name>A0A0F9SGD3_9ZZZZ</name>
<proteinExistence type="predicted"/>
<sequence length="100" mass="11557">MTDKVILLRILKLTEQMLSAAEREEWVELAQLNDTRLQDIERAFPLTIGENSQQYQIVIAKIIEKNQSVEALCKQEHQSIKLELSHFNKSKKVASAYSEN</sequence>
<reference evidence="5" key="1">
    <citation type="journal article" date="2015" name="Nature">
        <title>Complex archaea that bridge the gap between prokaryotes and eukaryotes.</title>
        <authorList>
            <person name="Spang A."/>
            <person name="Saw J.H."/>
            <person name="Jorgensen S.L."/>
            <person name="Zaremba-Niedzwiedzka K."/>
            <person name="Martijn J."/>
            <person name="Lind A.E."/>
            <person name="van Eijk R."/>
            <person name="Schleper C."/>
            <person name="Guy L."/>
            <person name="Ettema T.J."/>
        </authorList>
    </citation>
    <scope>NUCLEOTIDE SEQUENCE</scope>
</reference>
<keyword evidence="2" id="KW-0963">Cytoplasm</keyword>